<evidence type="ECO:0000256" key="1">
    <source>
        <dbReference type="RuleBase" id="RU000411"/>
    </source>
</evidence>
<dbReference type="InterPro" id="IPR036186">
    <property type="entry name" value="Serpin_sf"/>
</dbReference>
<organism evidence="4 5">
    <name type="scientific">Clostridium symbiosum</name>
    <name type="common">Bacteroides symbiosus</name>
    <dbReference type="NCBI Taxonomy" id="1512"/>
    <lineage>
        <taxon>Bacteria</taxon>
        <taxon>Bacillati</taxon>
        <taxon>Bacillota</taxon>
        <taxon>Clostridia</taxon>
        <taxon>Lachnospirales</taxon>
        <taxon>Lachnospiraceae</taxon>
        <taxon>Otoolea</taxon>
    </lineage>
</organism>
<dbReference type="InterPro" id="IPR023795">
    <property type="entry name" value="Serpin_CS"/>
</dbReference>
<dbReference type="CDD" id="cd19589">
    <property type="entry name" value="serpin_tengpin-like"/>
    <property type="match status" value="1"/>
</dbReference>
<dbReference type="Pfam" id="PF00079">
    <property type="entry name" value="Serpin"/>
    <property type="match status" value="1"/>
</dbReference>
<evidence type="ECO:0000313" key="5">
    <source>
        <dbReference type="Proteomes" id="UP001203136"/>
    </source>
</evidence>
<dbReference type="GO" id="GO:0005615">
    <property type="term" value="C:extracellular space"/>
    <property type="evidence" value="ECO:0007669"/>
    <property type="project" value="InterPro"/>
</dbReference>
<reference evidence="4" key="1">
    <citation type="journal article" date="2022" name="Cell Host Microbe">
        <title>Colonization of the live biotherapeutic product VE303 and modulation of the microbiota and metabolites in healthy volunteers.</title>
        <authorList>
            <person name="Dsouza M."/>
            <person name="Menon R."/>
            <person name="Crossette E."/>
            <person name="Bhattarai S.K."/>
            <person name="Schneider J."/>
            <person name="Kim Y.G."/>
            <person name="Reddy S."/>
            <person name="Caballero S."/>
            <person name="Felix C."/>
            <person name="Cornacchione L."/>
            <person name="Hendrickson J."/>
            <person name="Watson A.R."/>
            <person name="Minot S.S."/>
            <person name="Greenfield N."/>
            <person name="Schopf L."/>
            <person name="Szabady R."/>
            <person name="Patarroyo J."/>
            <person name="Smith W."/>
            <person name="Harrison P."/>
            <person name="Kuijper E.J."/>
            <person name="Kelly C.P."/>
            <person name="Olle B."/>
            <person name="Bobilev D."/>
            <person name="Silber J.L."/>
            <person name="Bucci V."/>
            <person name="Roberts B."/>
            <person name="Faith J."/>
            <person name="Norman J.M."/>
        </authorList>
    </citation>
    <scope>NUCLEOTIDE SEQUENCE</scope>
    <source>
        <strain evidence="4">VE303-04</strain>
    </source>
</reference>
<dbReference type="InterPro" id="IPR042178">
    <property type="entry name" value="Serpin_sf_1"/>
</dbReference>
<dbReference type="Gene3D" id="2.30.39.10">
    <property type="entry name" value="Alpha-1-antitrypsin, domain 1"/>
    <property type="match status" value="1"/>
</dbReference>
<feature type="signal peptide" evidence="2">
    <location>
        <begin position="1"/>
        <end position="26"/>
    </location>
</feature>
<evidence type="ECO:0000259" key="3">
    <source>
        <dbReference type="SMART" id="SM00093"/>
    </source>
</evidence>
<protein>
    <submittedName>
        <fullName evidence="4">Serpin family protein</fullName>
    </submittedName>
</protein>
<dbReference type="RefSeq" id="WP_024738279.1">
    <property type="nucleotide sequence ID" value="NZ_JADNAS010000028.1"/>
</dbReference>
<comment type="similarity">
    <text evidence="1">Belongs to the serpin family.</text>
</comment>
<dbReference type="AlphaFoldDB" id="A0AAW5F2X4"/>
<sequence>MKKRTCNKTAALCGLILLAISSAVLGGCGKSEILAPDAKTVLPSYPESIDQEKDWDKWRKNQDENEVPQSFIESQSGFTFTTARELLTGREENLVYSPASLYYALSLAASGTRGETAGELYRFLGVEDPDSAAEYAGRFYRILYCDSSISQMRMATSLWVDQSMSLKEEFTKTAAARYYASLHTVDFSDEKTGKEMGKWVKENTKGTIVPEIRVEAQQLMHLMNTVYFYDEWIDRFNQSSTKKGAFHLADGTTEETDFMNATYGSHNYRNGDGFVSSSLGLKENGSMVFVLPDEGVPVDSLFDTPDRLKEVLEGGESHMGEVVFQVPKFTADTHSDIREVMIKLGITGIFEDGDFSGMTDNKGIYISSITQDGHIAIDEKGVEASAFTDITYAGAALPEGRADLILDRPFLYGIEKNGVWLFIGVCDNP</sequence>
<dbReference type="InterPro" id="IPR042185">
    <property type="entry name" value="Serpin_sf_2"/>
</dbReference>
<dbReference type="PROSITE" id="PS51257">
    <property type="entry name" value="PROKAR_LIPOPROTEIN"/>
    <property type="match status" value="1"/>
</dbReference>
<dbReference type="Proteomes" id="UP001203136">
    <property type="component" value="Unassembled WGS sequence"/>
</dbReference>
<comment type="caution">
    <text evidence="4">The sequence shown here is derived from an EMBL/GenBank/DDBJ whole genome shotgun (WGS) entry which is preliminary data.</text>
</comment>
<dbReference type="SUPFAM" id="SSF56574">
    <property type="entry name" value="Serpins"/>
    <property type="match status" value="1"/>
</dbReference>
<feature type="domain" description="Serpin" evidence="3">
    <location>
        <begin position="78"/>
        <end position="429"/>
    </location>
</feature>
<dbReference type="PANTHER" id="PTHR11461">
    <property type="entry name" value="SERINE PROTEASE INHIBITOR, SERPIN"/>
    <property type="match status" value="1"/>
</dbReference>
<accession>A0AAW5F2X4</accession>
<dbReference type="InterPro" id="IPR000215">
    <property type="entry name" value="Serpin_fam"/>
</dbReference>
<keyword evidence="2" id="KW-0732">Signal</keyword>
<dbReference type="EMBL" id="JAINVB010000001">
    <property type="protein sequence ID" value="MCK0086378.1"/>
    <property type="molecule type" value="Genomic_DNA"/>
</dbReference>
<dbReference type="PROSITE" id="PS00284">
    <property type="entry name" value="SERPIN"/>
    <property type="match status" value="1"/>
</dbReference>
<dbReference type="GO" id="GO:0004867">
    <property type="term" value="F:serine-type endopeptidase inhibitor activity"/>
    <property type="evidence" value="ECO:0007669"/>
    <property type="project" value="InterPro"/>
</dbReference>
<feature type="chain" id="PRO_5043442465" evidence="2">
    <location>
        <begin position="27"/>
        <end position="429"/>
    </location>
</feature>
<name>A0AAW5F2X4_CLOSY</name>
<gene>
    <name evidence="4" type="ORF">K5I21_10965</name>
</gene>
<evidence type="ECO:0000313" key="4">
    <source>
        <dbReference type="EMBL" id="MCK0086378.1"/>
    </source>
</evidence>
<proteinExistence type="inferred from homology"/>
<dbReference type="InterPro" id="IPR023796">
    <property type="entry name" value="Serpin_dom"/>
</dbReference>
<dbReference type="SMART" id="SM00093">
    <property type="entry name" value="SERPIN"/>
    <property type="match status" value="1"/>
</dbReference>
<dbReference type="Gene3D" id="3.30.497.10">
    <property type="entry name" value="Antithrombin, subunit I, domain 2"/>
    <property type="match status" value="1"/>
</dbReference>
<dbReference type="PANTHER" id="PTHR11461:SF211">
    <property type="entry name" value="GH10112P-RELATED"/>
    <property type="match status" value="1"/>
</dbReference>
<evidence type="ECO:0000256" key="2">
    <source>
        <dbReference type="SAM" id="SignalP"/>
    </source>
</evidence>